<proteinExistence type="predicted"/>
<dbReference type="EMBL" id="OU900095">
    <property type="protein sequence ID" value="CAG9858778.1"/>
    <property type="molecule type" value="Genomic_DNA"/>
</dbReference>
<evidence type="ECO:0000313" key="3">
    <source>
        <dbReference type="Proteomes" id="UP001153712"/>
    </source>
</evidence>
<protein>
    <recommendedName>
        <fullName evidence="1">DUF4729 domain-containing protein</fullName>
    </recommendedName>
</protein>
<accession>A0A9N9TR57</accession>
<evidence type="ECO:0000313" key="2">
    <source>
        <dbReference type="EMBL" id="CAG9858778.1"/>
    </source>
</evidence>
<feature type="domain" description="DUF4729" evidence="1">
    <location>
        <begin position="176"/>
        <end position="320"/>
    </location>
</feature>
<dbReference type="Pfam" id="PF15866">
    <property type="entry name" value="DUF4729"/>
    <property type="match status" value="1"/>
</dbReference>
<sequence length="361" mass="40992">MEEANHWTTVVKCNLCGEIPNSAPLYQCPLQHQYCIDCFADLKCRYRGYLKNGATCVICRISGVFTQSKINTSFLNKIKVKPGIGRPYRYNVNQIINKNYQNDHQRLNSNEASPPIDEEITVESLFQLPTEDLKRLLSKNSGLNKPFTTKEPPLLEINKPIGSTSSHNLASKMPIKCPHKLCKKIVAPSTFVTHFKHEHSTTPKYTVERNKEICLPCDVSIIEYQNNFCLAMITVYEFNKIDVKKSQSSQSVIKTCGKFSQQVPIDSFWLMVTGPPHRKPNISSAIFWLFCPSEERYRCTLELCSKYDSISLSTYCEVHSSCQRLKFNDIAACLHCLLVSTASLGALLQEGPELNLRITIH</sequence>
<organism evidence="2 3">
    <name type="scientific">Phyllotreta striolata</name>
    <name type="common">Striped flea beetle</name>
    <name type="synonym">Crioceris striolata</name>
    <dbReference type="NCBI Taxonomy" id="444603"/>
    <lineage>
        <taxon>Eukaryota</taxon>
        <taxon>Metazoa</taxon>
        <taxon>Ecdysozoa</taxon>
        <taxon>Arthropoda</taxon>
        <taxon>Hexapoda</taxon>
        <taxon>Insecta</taxon>
        <taxon>Pterygota</taxon>
        <taxon>Neoptera</taxon>
        <taxon>Endopterygota</taxon>
        <taxon>Coleoptera</taxon>
        <taxon>Polyphaga</taxon>
        <taxon>Cucujiformia</taxon>
        <taxon>Chrysomeloidea</taxon>
        <taxon>Chrysomelidae</taxon>
        <taxon>Galerucinae</taxon>
        <taxon>Alticini</taxon>
        <taxon>Phyllotreta</taxon>
    </lineage>
</organism>
<reference evidence="2" key="1">
    <citation type="submission" date="2022-01" db="EMBL/GenBank/DDBJ databases">
        <authorList>
            <person name="King R."/>
        </authorList>
    </citation>
    <scope>NUCLEOTIDE SEQUENCE</scope>
</reference>
<name>A0A9N9TR57_PHYSR</name>
<dbReference type="OrthoDB" id="6745034at2759"/>
<dbReference type="Proteomes" id="UP001153712">
    <property type="component" value="Chromosome 2"/>
</dbReference>
<keyword evidence="3" id="KW-1185">Reference proteome</keyword>
<gene>
    <name evidence="2" type="ORF">PHYEVI_LOCUS5165</name>
</gene>
<dbReference type="InterPro" id="IPR031732">
    <property type="entry name" value="DUF4729"/>
</dbReference>
<evidence type="ECO:0000259" key="1">
    <source>
        <dbReference type="Pfam" id="PF15866"/>
    </source>
</evidence>
<dbReference type="AlphaFoldDB" id="A0A9N9TR57"/>